<dbReference type="AlphaFoldDB" id="A0A3L6SXA6"/>
<keyword evidence="6" id="KW-1185">Reference proteome</keyword>
<dbReference type="InterPro" id="IPR036758">
    <property type="entry name" value="At5g01610-like"/>
</dbReference>
<dbReference type="SMART" id="SM00719">
    <property type="entry name" value="Plus3"/>
    <property type="match status" value="1"/>
</dbReference>
<dbReference type="Proteomes" id="UP000275267">
    <property type="component" value="Unassembled WGS sequence"/>
</dbReference>
<dbReference type="OrthoDB" id="1870062at2759"/>
<dbReference type="Pfam" id="PF02201">
    <property type="entry name" value="SWIB"/>
    <property type="match status" value="1"/>
</dbReference>
<dbReference type="Gene3D" id="2.30.240.10">
    <property type="entry name" value="At5g01610-like"/>
    <property type="match status" value="1"/>
</dbReference>
<dbReference type="Pfam" id="PF04398">
    <property type="entry name" value="DUF538"/>
    <property type="match status" value="1"/>
</dbReference>
<feature type="domain" description="Plus3" evidence="3">
    <location>
        <begin position="247"/>
        <end position="380"/>
    </location>
</feature>
<dbReference type="Pfam" id="PF03126">
    <property type="entry name" value="Plus-3"/>
    <property type="match status" value="1"/>
</dbReference>
<dbReference type="SUPFAM" id="SSF141562">
    <property type="entry name" value="At5g01610-like"/>
    <property type="match status" value="1"/>
</dbReference>
<name>A0A3L6SXA6_PANMI</name>
<gene>
    <name evidence="5" type="ORF">C2845_PM05G37600</name>
</gene>
<dbReference type="SUPFAM" id="SSF55277">
    <property type="entry name" value="GYF domain"/>
    <property type="match status" value="1"/>
</dbReference>
<dbReference type="InterPro" id="IPR003169">
    <property type="entry name" value="GYF"/>
</dbReference>
<feature type="domain" description="GYF" evidence="2">
    <location>
        <begin position="632"/>
        <end position="686"/>
    </location>
</feature>
<evidence type="ECO:0008006" key="7">
    <source>
        <dbReference type="Google" id="ProtNLM"/>
    </source>
</evidence>
<protein>
    <recommendedName>
        <fullName evidence="7">GYF domain-containing protein</fullName>
    </recommendedName>
</protein>
<dbReference type="InterPro" id="IPR036885">
    <property type="entry name" value="SWIB_MDM2_dom_sf"/>
</dbReference>
<dbReference type="PROSITE" id="PS51925">
    <property type="entry name" value="SWIB_MDM2"/>
    <property type="match status" value="1"/>
</dbReference>
<dbReference type="STRING" id="4540.A0A3L6SXA6"/>
<organism evidence="5 6">
    <name type="scientific">Panicum miliaceum</name>
    <name type="common">Proso millet</name>
    <name type="synonym">Broomcorn millet</name>
    <dbReference type="NCBI Taxonomy" id="4540"/>
    <lineage>
        <taxon>Eukaryota</taxon>
        <taxon>Viridiplantae</taxon>
        <taxon>Streptophyta</taxon>
        <taxon>Embryophyta</taxon>
        <taxon>Tracheophyta</taxon>
        <taxon>Spermatophyta</taxon>
        <taxon>Magnoliopsida</taxon>
        <taxon>Liliopsida</taxon>
        <taxon>Poales</taxon>
        <taxon>Poaceae</taxon>
        <taxon>PACMAD clade</taxon>
        <taxon>Panicoideae</taxon>
        <taxon>Panicodae</taxon>
        <taxon>Paniceae</taxon>
        <taxon>Panicinae</taxon>
        <taxon>Panicum</taxon>
        <taxon>Panicum sect. Panicum</taxon>
    </lineage>
</organism>
<dbReference type="PROSITE" id="PS51360">
    <property type="entry name" value="PLUS3"/>
    <property type="match status" value="1"/>
</dbReference>
<dbReference type="Gene3D" id="3.30.1490.40">
    <property type="match status" value="1"/>
</dbReference>
<evidence type="ECO:0000313" key="5">
    <source>
        <dbReference type="EMBL" id="RLN29049.1"/>
    </source>
</evidence>
<dbReference type="InterPro" id="IPR036128">
    <property type="entry name" value="Plus3-like_sf"/>
</dbReference>
<evidence type="ECO:0000259" key="2">
    <source>
        <dbReference type="PROSITE" id="PS50829"/>
    </source>
</evidence>
<dbReference type="EMBL" id="PQIB02000003">
    <property type="protein sequence ID" value="RLN29049.1"/>
    <property type="molecule type" value="Genomic_DNA"/>
</dbReference>
<dbReference type="GO" id="GO:0003677">
    <property type="term" value="F:DNA binding"/>
    <property type="evidence" value="ECO:0007669"/>
    <property type="project" value="InterPro"/>
</dbReference>
<evidence type="ECO:0000259" key="4">
    <source>
        <dbReference type="PROSITE" id="PS51925"/>
    </source>
</evidence>
<proteinExistence type="predicted"/>
<feature type="region of interest" description="Disordered" evidence="1">
    <location>
        <begin position="76"/>
        <end position="95"/>
    </location>
</feature>
<dbReference type="InterPro" id="IPR003121">
    <property type="entry name" value="SWIB_MDM2_domain"/>
</dbReference>
<dbReference type="InterPro" id="IPR035445">
    <property type="entry name" value="GYF-like_dom_sf"/>
</dbReference>
<dbReference type="PROSITE" id="PS50829">
    <property type="entry name" value="GYF"/>
    <property type="match status" value="1"/>
</dbReference>
<accession>A0A3L6SXA6</accession>
<evidence type="ECO:0000313" key="6">
    <source>
        <dbReference type="Proteomes" id="UP000275267"/>
    </source>
</evidence>
<reference evidence="6" key="1">
    <citation type="journal article" date="2019" name="Nat. Commun.">
        <title>The genome of broomcorn millet.</title>
        <authorList>
            <person name="Zou C."/>
            <person name="Miki D."/>
            <person name="Li D."/>
            <person name="Tang Q."/>
            <person name="Xiao L."/>
            <person name="Rajput S."/>
            <person name="Deng P."/>
            <person name="Jia W."/>
            <person name="Huang R."/>
            <person name="Zhang M."/>
            <person name="Sun Y."/>
            <person name="Hu J."/>
            <person name="Fu X."/>
            <person name="Schnable P.S."/>
            <person name="Li F."/>
            <person name="Zhang H."/>
            <person name="Feng B."/>
            <person name="Zhu X."/>
            <person name="Liu R."/>
            <person name="Schnable J.C."/>
            <person name="Zhu J.-K."/>
            <person name="Zhang H."/>
        </authorList>
    </citation>
    <scope>NUCLEOTIDE SEQUENCE [LARGE SCALE GENOMIC DNA]</scope>
</reference>
<dbReference type="Pfam" id="PF02213">
    <property type="entry name" value="GYF"/>
    <property type="match status" value="1"/>
</dbReference>
<dbReference type="SMART" id="SM00444">
    <property type="entry name" value="GYF"/>
    <property type="match status" value="1"/>
</dbReference>
<feature type="domain" description="DM2" evidence="4">
    <location>
        <begin position="117"/>
        <end position="200"/>
    </location>
</feature>
<dbReference type="InterPro" id="IPR007493">
    <property type="entry name" value="DUF538"/>
</dbReference>
<evidence type="ECO:0000259" key="3">
    <source>
        <dbReference type="PROSITE" id="PS51360"/>
    </source>
</evidence>
<dbReference type="Gene3D" id="3.90.70.200">
    <property type="entry name" value="Plus-3 domain"/>
    <property type="match status" value="1"/>
</dbReference>
<dbReference type="SUPFAM" id="SSF47592">
    <property type="entry name" value="SWIB/MDM2 domain"/>
    <property type="match status" value="1"/>
</dbReference>
<dbReference type="PANTHER" id="PTHR46851:SF11">
    <property type="entry name" value="GYF DOMAIN-CONTAINING PROTEIN"/>
    <property type="match status" value="1"/>
</dbReference>
<dbReference type="InterPro" id="IPR045894">
    <property type="entry name" value="At5g08430-like"/>
</dbReference>
<comment type="caution">
    <text evidence="5">The sequence shown here is derived from an EMBL/GenBank/DDBJ whole genome shotgun (WGS) entry which is preliminary data.</text>
</comment>
<dbReference type="PANTHER" id="PTHR46851">
    <property type="entry name" value="OS01G0884500 PROTEIN"/>
    <property type="match status" value="1"/>
</dbReference>
<dbReference type="SUPFAM" id="SSF159042">
    <property type="entry name" value="Plus3-like"/>
    <property type="match status" value="1"/>
</dbReference>
<dbReference type="InterPro" id="IPR004343">
    <property type="entry name" value="Plus-3_dom"/>
</dbReference>
<dbReference type="Gene3D" id="1.10.245.10">
    <property type="entry name" value="SWIB/MDM2 domain"/>
    <property type="match status" value="1"/>
</dbReference>
<sequence>MVIMIEKNVDVDSDGERADFNDRETYEFLFKEYWEIVRDKEGLTLDKLEEAYAILKGGQNCKQDSDLEKLLDEERNSGDDFVGNSDDDDGEEPSARAKLNGTATKIKSFLKKGKSMRNGFVGWASKELIEFLSSIGKDTSETLDQYHAAKEVKDYIQQNHLLQKDKKKFVICDDKLQLLFRKAKVKYTRIYSLLGKHIAANMISDDEILASSEDNSDSVMTKKARTVSYQSSTLKRTPEINKSCFAALVRDNINLIYLRRSLVMDLLKEPDTFESKVVGCFVRIKNDPKDCSFQKHKMLYQLGKVTGIRKTTEEYEIKDTANVLLCILNMPDVNISVLSDEDFDEEECEDLRLQAQNESFERYTVGDLEDKARSLRRDIMSHDAYLDRKQLLHKPSEQQRLFEVPRVIPEMDDCKDTEVQVTTRDRSTKKSTVAFQGTNAESIVSLKRCSQEKYKGTNGTRTSFLKSCPEEKFKEVCLGTDWWSLTVMQPRVETAWDVAVCGEARMGRAAATNTYTSGGTAVMDTQKQDTEGADAGVDGDTAGVNVQRRSAEANTAGDGPGTSVQEQGAKAADIITIEDDDDHPCERSGQTAVVDLEANDARDTHHAQHKTNNISRRVHRNVEVSGGGSLHRCLWHYIDPQGDEQGPFSMEQLYGWWNNGYFPNDFRVWKTGQTSDTAISIIDAMQTINEKQEQQVQARNQPPLVLLLTVVSASNFDPAAAAGGAPGQPSPYEMLEGFGFPRGILPEGVTGYTYRPSDGAFEVFLGGDCEFDVDGGYRLTYRRRIYGNVEGGSIRNLGGVSVRMFLLNWGIDRVVMEDAGHLMFYVGPLSQAFPADNFEESPQCRGRRCAGDGDTVGVAAV</sequence>
<evidence type="ECO:0000256" key="1">
    <source>
        <dbReference type="SAM" id="MobiDB-lite"/>
    </source>
</evidence>
<dbReference type="CDD" id="cd00072">
    <property type="entry name" value="GYF"/>
    <property type="match status" value="1"/>
</dbReference>
<dbReference type="CDD" id="cd10567">
    <property type="entry name" value="SWIB-MDM2_like"/>
    <property type="match status" value="1"/>
</dbReference>